<dbReference type="GO" id="GO:0008840">
    <property type="term" value="F:4-hydroxy-tetrahydrodipicolinate synthase activity"/>
    <property type="evidence" value="ECO:0007669"/>
    <property type="project" value="TreeGrafter"/>
</dbReference>
<dbReference type="EMBL" id="HE804045">
    <property type="protein sequence ID" value="CCH33883.1"/>
    <property type="molecule type" value="Genomic_DNA"/>
</dbReference>
<organism evidence="7 8">
    <name type="scientific">Saccharothrix espanaensis (strain ATCC 51144 / DSM 44229 / JCM 9112 / NBRC 15066 / NRRL 15764)</name>
    <dbReference type="NCBI Taxonomy" id="1179773"/>
    <lineage>
        <taxon>Bacteria</taxon>
        <taxon>Bacillati</taxon>
        <taxon>Actinomycetota</taxon>
        <taxon>Actinomycetes</taxon>
        <taxon>Pseudonocardiales</taxon>
        <taxon>Pseudonocardiaceae</taxon>
        <taxon>Saccharothrix</taxon>
    </lineage>
</organism>
<dbReference type="InterPro" id="IPR002220">
    <property type="entry name" value="DapA-like"/>
</dbReference>
<dbReference type="Gene3D" id="3.20.20.70">
    <property type="entry name" value="Aldolase class I"/>
    <property type="match status" value="1"/>
</dbReference>
<feature type="binding site" evidence="6">
    <location>
        <position position="198"/>
    </location>
    <ligand>
        <name>pyruvate</name>
        <dbReference type="ChEBI" id="CHEBI:15361"/>
    </ligand>
</feature>
<dbReference type="Proteomes" id="UP000006281">
    <property type="component" value="Chromosome"/>
</dbReference>
<evidence type="ECO:0000256" key="3">
    <source>
        <dbReference type="ARBA" id="ARBA00023270"/>
    </source>
</evidence>
<feature type="active site" description="Proton donor/acceptor" evidence="5">
    <location>
        <position position="127"/>
    </location>
</feature>
<feature type="active site" description="Schiff-base intermediate with substrate" evidence="5">
    <location>
        <position position="155"/>
    </location>
</feature>
<keyword evidence="2 4" id="KW-0456">Lyase</keyword>
<dbReference type="InterPro" id="IPR013785">
    <property type="entry name" value="Aldolase_TIM"/>
</dbReference>
<sequence>MTLSGVYVPLVTPFDAAGGIALDAVERLAHEVLDDGAAGIVALGTTGEPASLTADERRGVLDVVGGVCRERSAPLVVGASTQDALDALAGTGATAALAVVPPFVRPGEDGVVAHFAHLTGPVPLVVYHIPYRTGQALSAGALRRIAALPHVIGVKHAVGGIDADTVDLLADPPADFAVLGGDDLFISPLLALGAQGAILASAHFATKSFVELVDAWRTDPVRARELGGRLAALSNAVFTAPNPTVVKALLHAQGRIPTPDVRLPLLAADPALVAEAVRISQGW</sequence>
<dbReference type="HOGENOM" id="CLU_049343_7_1_11"/>
<gene>
    <name evidence="7" type="primary">dapA3</name>
    <name evidence="7" type="ordered locus">BN6_66460</name>
</gene>
<feature type="binding site" evidence="6">
    <location>
        <position position="46"/>
    </location>
    <ligand>
        <name>pyruvate</name>
        <dbReference type="ChEBI" id="CHEBI:15361"/>
    </ligand>
</feature>
<dbReference type="KEGG" id="sesp:BN6_66460"/>
<keyword evidence="8" id="KW-1185">Reference proteome</keyword>
<dbReference type="AlphaFoldDB" id="K0KB75"/>
<dbReference type="InterPro" id="IPR020625">
    <property type="entry name" value="Schiff_base-form_aldolases_AS"/>
</dbReference>
<dbReference type="PANTHER" id="PTHR12128">
    <property type="entry name" value="DIHYDRODIPICOLINATE SYNTHASE"/>
    <property type="match status" value="1"/>
</dbReference>
<dbReference type="RefSeq" id="WP_015103994.1">
    <property type="nucleotide sequence ID" value="NC_019673.1"/>
</dbReference>
<dbReference type="PANTHER" id="PTHR12128:SF66">
    <property type="entry name" value="4-HYDROXY-2-OXOGLUTARATE ALDOLASE, MITOCHONDRIAL"/>
    <property type="match status" value="1"/>
</dbReference>
<reference evidence="7 8" key="1">
    <citation type="journal article" date="2012" name="BMC Genomics">
        <title>Complete genome sequence of Saccharothrix espanaensis DSM 44229T and comparison to the other completely sequenced Pseudonocardiaceae.</title>
        <authorList>
            <person name="Strobel T."/>
            <person name="Al-Dilaimi A."/>
            <person name="Blom J."/>
            <person name="Gessner A."/>
            <person name="Kalinowski J."/>
            <person name="Luzhetska M."/>
            <person name="Puhler A."/>
            <person name="Szczepanowski R."/>
            <person name="Bechthold A."/>
            <person name="Ruckert C."/>
        </authorList>
    </citation>
    <scope>NUCLEOTIDE SEQUENCE [LARGE SCALE GENOMIC DNA]</scope>
    <source>
        <strain evidence="8">ATCC 51144 / DSM 44229 / JCM 9112 / NBRC 15066 / NRRL 15764</strain>
    </source>
</reference>
<dbReference type="Pfam" id="PF00701">
    <property type="entry name" value="DHDPS"/>
    <property type="match status" value="1"/>
</dbReference>
<dbReference type="PROSITE" id="PS00666">
    <property type="entry name" value="DHDPS_2"/>
    <property type="match status" value="1"/>
</dbReference>
<dbReference type="OrthoDB" id="9782828at2"/>
<evidence type="ECO:0000313" key="7">
    <source>
        <dbReference type="EMBL" id="CCH33883.1"/>
    </source>
</evidence>
<accession>K0KB75</accession>
<dbReference type="SUPFAM" id="SSF51569">
    <property type="entry name" value="Aldolase"/>
    <property type="match status" value="1"/>
</dbReference>
<dbReference type="STRING" id="1179773.BN6_66460"/>
<evidence type="ECO:0000256" key="5">
    <source>
        <dbReference type="PIRSR" id="PIRSR001365-1"/>
    </source>
</evidence>
<dbReference type="SMART" id="SM01130">
    <property type="entry name" value="DHDPS"/>
    <property type="match status" value="1"/>
</dbReference>
<evidence type="ECO:0000256" key="4">
    <source>
        <dbReference type="PIRNR" id="PIRNR001365"/>
    </source>
</evidence>
<dbReference type="EC" id="4.2.1.52" evidence="7"/>
<evidence type="ECO:0000256" key="6">
    <source>
        <dbReference type="PIRSR" id="PIRSR001365-2"/>
    </source>
</evidence>
<name>K0KB75_SACES</name>
<dbReference type="GO" id="GO:0044281">
    <property type="term" value="P:small molecule metabolic process"/>
    <property type="evidence" value="ECO:0007669"/>
    <property type="project" value="UniProtKB-ARBA"/>
</dbReference>
<evidence type="ECO:0000256" key="1">
    <source>
        <dbReference type="ARBA" id="ARBA00007592"/>
    </source>
</evidence>
<dbReference type="PRINTS" id="PR00146">
    <property type="entry name" value="DHPICSNTHASE"/>
</dbReference>
<keyword evidence="3" id="KW-0704">Schiff base</keyword>
<evidence type="ECO:0000256" key="2">
    <source>
        <dbReference type="ARBA" id="ARBA00023239"/>
    </source>
</evidence>
<proteinExistence type="inferred from homology"/>
<protein>
    <submittedName>
        <fullName evidence="7">Dihydrodipicolinate synthase</fullName>
        <ecNumber evidence="7">4.2.1.52</ecNumber>
    </submittedName>
</protein>
<dbReference type="eggNOG" id="COG0329">
    <property type="taxonomic scope" value="Bacteria"/>
</dbReference>
<dbReference type="PIRSF" id="PIRSF001365">
    <property type="entry name" value="DHDPS"/>
    <property type="match status" value="1"/>
</dbReference>
<comment type="similarity">
    <text evidence="1 4">Belongs to the DapA family.</text>
</comment>
<evidence type="ECO:0000313" key="8">
    <source>
        <dbReference type="Proteomes" id="UP000006281"/>
    </source>
</evidence>
<dbReference type="BioCyc" id="SESP1179773:BN6_RS32025-MONOMER"/>
<dbReference type="PATRIC" id="fig|1179773.3.peg.6698"/>